<dbReference type="GO" id="GO:0005886">
    <property type="term" value="C:plasma membrane"/>
    <property type="evidence" value="ECO:0007669"/>
    <property type="project" value="TreeGrafter"/>
</dbReference>
<keyword evidence="5 6" id="KW-0472">Membrane</keyword>
<dbReference type="OrthoDB" id="9793828at2"/>
<evidence type="ECO:0000256" key="3">
    <source>
        <dbReference type="ARBA" id="ARBA00022692"/>
    </source>
</evidence>
<feature type="transmembrane region" description="Helical" evidence="6">
    <location>
        <begin position="58"/>
        <end position="83"/>
    </location>
</feature>
<feature type="transmembrane region" description="Helical" evidence="6">
    <location>
        <begin position="196"/>
        <end position="213"/>
    </location>
</feature>
<feature type="transmembrane region" description="Helical" evidence="6">
    <location>
        <begin position="142"/>
        <end position="160"/>
    </location>
</feature>
<reference evidence="7 8" key="1">
    <citation type="submission" date="2019-04" db="EMBL/GenBank/DDBJ databases">
        <title>Sphingomonas psychrotolerans sp. nov., isolated from soil in the Tianshan Mountains, Xinjiang, China.</title>
        <authorList>
            <person name="Luo Y."/>
            <person name="Sheng H."/>
        </authorList>
    </citation>
    <scope>NUCLEOTIDE SEQUENCE [LARGE SCALE GENOMIC DNA]</scope>
    <source>
        <strain evidence="7 8">KIS18-15</strain>
    </source>
</reference>
<comment type="subcellular location">
    <subcellularLocation>
        <location evidence="1">Membrane</location>
        <topology evidence="1">Multi-pass membrane protein</topology>
    </subcellularLocation>
</comment>
<evidence type="ECO:0000256" key="6">
    <source>
        <dbReference type="RuleBase" id="RU004379"/>
    </source>
</evidence>
<dbReference type="CDD" id="cd10432">
    <property type="entry name" value="BI-1-like_bacterial"/>
    <property type="match status" value="1"/>
</dbReference>
<feature type="transmembrane region" description="Helical" evidence="6">
    <location>
        <begin position="234"/>
        <end position="257"/>
    </location>
</feature>
<sequence>MRPRCAASRAARSRARVTPKETTHVDNLSAFNRGAASAAQVRYDEGLRRHMLGIYRNMGIGLAITGLVALLVASSPPLVALIFGTPLKWVAMLAPLAFVFFFTFRIDRMTTAGARTAFFAFAGVMGVSMASIFLVFTGQSIAMAFFTAAAMFAGLSLWGYTTKRDLTGMGTFLVIGLVAVIGASLVNLFLGSSLLQMALSVVGVVVFAGLTAWDTQRLKSEYVVYGNSQAAEKLAVMGALSLYLNLINMFQLLLGLMGERE</sequence>
<gene>
    <name evidence="7" type="ORF">E5A74_03155</name>
</gene>
<dbReference type="PANTHER" id="PTHR23291:SF50">
    <property type="entry name" value="PROTEIN LIFEGUARD 4"/>
    <property type="match status" value="1"/>
</dbReference>
<comment type="similarity">
    <text evidence="2 6">Belongs to the BI1 family.</text>
</comment>
<proteinExistence type="inferred from homology"/>
<name>A0A4S1WTW1_9SPHN</name>
<dbReference type="AlphaFoldDB" id="A0A4S1WTW1"/>
<dbReference type="Proteomes" id="UP000309848">
    <property type="component" value="Unassembled WGS sequence"/>
</dbReference>
<dbReference type="EMBL" id="SRXU01000001">
    <property type="protein sequence ID" value="TGX46175.1"/>
    <property type="molecule type" value="Genomic_DNA"/>
</dbReference>
<dbReference type="PANTHER" id="PTHR23291">
    <property type="entry name" value="BAX INHIBITOR-RELATED"/>
    <property type="match status" value="1"/>
</dbReference>
<evidence type="ECO:0000256" key="5">
    <source>
        <dbReference type="ARBA" id="ARBA00023136"/>
    </source>
</evidence>
<comment type="caution">
    <text evidence="7">The sequence shown here is derived from an EMBL/GenBank/DDBJ whole genome shotgun (WGS) entry which is preliminary data.</text>
</comment>
<organism evidence="7 8">
    <name type="scientific">Sphingomonas naasensis</name>
    <dbReference type="NCBI Taxonomy" id="1344951"/>
    <lineage>
        <taxon>Bacteria</taxon>
        <taxon>Pseudomonadati</taxon>
        <taxon>Pseudomonadota</taxon>
        <taxon>Alphaproteobacteria</taxon>
        <taxon>Sphingomonadales</taxon>
        <taxon>Sphingomonadaceae</taxon>
        <taxon>Sphingomonas</taxon>
    </lineage>
</organism>
<evidence type="ECO:0000313" key="8">
    <source>
        <dbReference type="Proteomes" id="UP000309848"/>
    </source>
</evidence>
<dbReference type="InterPro" id="IPR006214">
    <property type="entry name" value="Bax_inhibitor_1-related"/>
</dbReference>
<evidence type="ECO:0000256" key="1">
    <source>
        <dbReference type="ARBA" id="ARBA00004141"/>
    </source>
</evidence>
<keyword evidence="8" id="KW-1185">Reference proteome</keyword>
<feature type="transmembrane region" description="Helical" evidence="6">
    <location>
        <begin position="118"/>
        <end position="136"/>
    </location>
</feature>
<evidence type="ECO:0000313" key="7">
    <source>
        <dbReference type="EMBL" id="TGX46175.1"/>
    </source>
</evidence>
<feature type="transmembrane region" description="Helical" evidence="6">
    <location>
        <begin position="172"/>
        <end position="190"/>
    </location>
</feature>
<evidence type="ECO:0000256" key="4">
    <source>
        <dbReference type="ARBA" id="ARBA00022989"/>
    </source>
</evidence>
<protein>
    <submittedName>
        <fullName evidence="7">Bax inhibitor-1/YccA family protein</fullName>
    </submittedName>
</protein>
<evidence type="ECO:0000256" key="2">
    <source>
        <dbReference type="ARBA" id="ARBA00010350"/>
    </source>
</evidence>
<keyword evidence="3 6" id="KW-0812">Transmembrane</keyword>
<accession>A0A4S1WTW1</accession>
<feature type="transmembrane region" description="Helical" evidence="6">
    <location>
        <begin position="89"/>
        <end position="106"/>
    </location>
</feature>
<keyword evidence="4 6" id="KW-1133">Transmembrane helix</keyword>
<dbReference type="Pfam" id="PF01027">
    <property type="entry name" value="Bax1-I"/>
    <property type="match status" value="1"/>
</dbReference>